<evidence type="ECO:0000259" key="2">
    <source>
        <dbReference type="Pfam" id="PF19291"/>
    </source>
</evidence>
<accession>A0A2T2YPZ1</accession>
<dbReference type="InterPro" id="IPR008928">
    <property type="entry name" value="6-hairpin_glycosidase_sf"/>
</dbReference>
<dbReference type="RefSeq" id="WP_063031989.1">
    <property type="nucleotide sequence ID" value="NZ_PYHS01000036.1"/>
</dbReference>
<feature type="domain" description="Trehalase-like N-terminal" evidence="2">
    <location>
        <begin position="16"/>
        <end position="134"/>
    </location>
</feature>
<evidence type="ECO:0000313" key="4">
    <source>
        <dbReference type="Proteomes" id="UP000241647"/>
    </source>
</evidence>
<reference evidence="3 4" key="1">
    <citation type="submission" date="2018-02" db="EMBL/GenBank/DDBJ databases">
        <title>8 Nocardia nova and 1 Nocardia cyriacigeorgica strain used for evolution to TMP-SMX.</title>
        <authorList>
            <person name="Mehta H."/>
            <person name="Weng J."/>
            <person name="Shamoo Y."/>
        </authorList>
    </citation>
    <scope>NUCLEOTIDE SEQUENCE [LARGE SCALE GENOMIC DNA]</scope>
    <source>
        <strain evidence="3 4">ATCC 33727</strain>
    </source>
</reference>
<dbReference type="PANTHER" id="PTHR31616:SF10">
    <property type="entry name" value="TREHALASE"/>
    <property type="match status" value="1"/>
</dbReference>
<dbReference type="InterPro" id="IPR011613">
    <property type="entry name" value="GH15-like"/>
</dbReference>
<protein>
    <submittedName>
        <fullName evidence="3">Glycoside hydrolase</fullName>
    </submittedName>
</protein>
<dbReference type="PANTHER" id="PTHR31616">
    <property type="entry name" value="TREHALASE"/>
    <property type="match status" value="1"/>
</dbReference>
<dbReference type="GO" id="GO:0005993">
    <property type="term" value="P:trehalose catabolic process"/>
    <property type="evidence" value="ECO:0007669"/>
    <property type="project" value="TreeGrafter"/>
</dbReference>
<keyword evidence="3" id="KW-0378">Hydrolase</keyword>
<evidence type="ECO:0000313" key="3">
    <source>
        <dbReference type="EMBL" id="PSR57592.1"/>
    </source>
</evidence>
<dbReference type="GO" id="GO:0015927">
    <property type="term" value="F:trehalase activity"/>
    <property type="evidence" value="ECO:0007669"/>
    <property type="project" value="TreeGrafter"/>
</dbReference>
<sequence>MSGNDWQDFAPHVLREYALLADGERGALCGPRGDIAWLCAPGWDDEAVLSTLIGGGGTYSVSPAGTSVWGGYYEPGTLIWRNRWVTTDTVVECREALQFPGDPHRVVLLRRIDAVDRDVAVHVQLDVRDGFGRRGMRQLHCDRQGRWSARTGGLWLRWSGAHAATPDEHHRLRLDVTLRGGSHHDLVLEISDRPLGEPIDADVAWAETEHTWQVAVPDFDHSVAPRDARHAYAVLRGLTTRGGGMVAAATLGLPERAEAGRNYDYRYVWLRDQCYAGLAAAVTEPHPLLHDAVAFTTARVLEHGDRLAPAYRTDGSSLPRESTLELPGYPGGSDVVGNWVTGQFQLDALGEILQLLATTARYGRLEGDARKAVDVVVDLIATRWQRPEAGIWELHDAWWTQSRLACVAGLRAIAAQMPAARGGELVGLADAILAETTRRCLSPQGFWQRSPDLATTDASLLLPPVRGAVPAHDPRTLATLAAVRRELTEDGYVYRFAHDARPLGEAEGAFLLCGFIMSLACWQQGDDTEPFRWFERNRAACGPPGLLTEEFDVRQRQLRGNMPQAFVHAVLLESAQRLGTSPSETATP</sequence>
<organism evidence="3 4">
    <name type="scientific">Nocardia nova</name>
    <dbReference type="NCBI Taxonomy" id="37330"/>
    <lineage>
        <taxon>Bacteria</taxon>
        <taxon>Bacillati</taxon>
        <taxon>Actinomycetota</taxon>
        <taxon>Actinomycetes</taxon>
        <taxon>Mycobacteriales</taxon>
        <taxon>Nocardiaceae</taxon>
        <taxon>Nocardia</taxon>
    </lineage>
</organism>
<dbReference type="InterPro" id="IPR045582">
    <property type="entry name" value="Trehalase-like_N"/>
</dbReference>
<dbReference type="Gene3D" id="1.50.10.10">
    <property type="match status" value="1"/>
</dbReference>
<dbReference type="EMBL" id="PYHS01000036">
    <property type="protein sequence ID" value="PSR57592.1"/>
    <property type="molecule type" value="Genomic_DNA"/>
</dbReference>
<comment type="caution">
    <text evidence="3">The sequence shown here is derived from an EMBL/GenBank/DDBJ whole genome shotgun (WGS) entry which is preliminary data.</text>
</comment>
<dbReference type="InterPro" id="IPR012341">
    <property type="entry name" value="6hp_glycosidase-like_sf"/>
</dbReference>
<feature type="domain" description="GH15-like" evidence="1">
    <location>
        <begin position="242"/>
        <end position="575"/>
    </location>
</feature>
<dbReference type="Proteomes" id="UP000241647">
    <property type="component" value="Unassembled WGS sequence"/>
</dbReference>
<name>A0A2T2YPZ1_9NOCA</name>
<evidence type="ECO:0000259" key="1">
    <source>
        <dbReference type="Pfam" id="PF00723"/>
    </source>
</evidence>
<proteinExistence type="predicted"/>
<dbReference type="Pfam" id="PF19291">
    <property type="entry name" value="TREH_N"/>
    <property type="match status" value="1"/>
</dbReference>
<gene>
    <name evidence="3" type="ORF">C8259_34100</name>
</gene>
<dbReference type="AlphaFoldDB" id="A0A2T2YPZ1"/>
<dbReference type="Pfam" id="PF00723">
    <property type="entry name" value="Glyco_hydro_15"/>
    <property type="match status" value="1"/>
</dbReference>
<dbReference type="SUPFAM" id="SSF48208">
    <property type="entry name" value="Six-hairpin glycosidases"/>
    <property type="match status" value="1"/>
</dbReference>